<keyword evidence="4 5" id="KW-0472">Membrane</keyword>
<sequence length="434" mass="47210">MEQILVIIAIVLSIGIGYVKKINVGLVAISFAYFIGVFILKLSPGEVIGFWPTNLFFTILSVLLFYNIAISNGTLNYLAEWTLYKTRHHQQAIYLILYSMSVLIAVAGAGFFSTMAICGPIAVSLAKRNHRNVLLAAQAVNLGASGGANFVTSGSGVVFQGLFKELGLENYALNYGHAIFLFTIVYPFILIMTLYIVKRLSNQNMNEEVSFIQPPQPLTKKQKHTLMLMGIMMGIVLVLPNLSLVFPNNLTLNEFSKVADIGLICIMLTVVGFWLNLATQKEVFSHLPWNTLIMLSGMGMLIKLATQVGLIETVAQLMSTFIPTLLLPVTFVVVAGVLSLFSSTLSVVTPTLFPIVTAMLAAKPDLNAQLLFIAVVAGSLSTNISPFSSAGSLIQASIPDAFTRDQVFRQQLVIGVPMMLTIAITAVFILSLFI</sequence>
<protein>
    <submittedName>
        <fullName evidence="7">C4-dicarboxylate ABC transporter</fullName>
    </submittedName>
</protein>
<keyword evidence="3 5" id="KW-1133">Transmembrane helix</keyword>
<evidence type="ECO:0000256" key="3">
    <source>
        <dbReference type="ARBA" id="ARBA00022989"/>
    </source>
</evidence>
<feature type="transmembrane region" description="Helical" evidence="5">
    <location>
        <begin position="258"/>
        <end position="277"/>
    </location>
</feature>
<evidence type="ECO:0000256" key="5">
    <source>
        <dbReference type="SAM" id="Phobius"/>
    </source>
</evidence>
<evidence type="ECO:0000256" key="1">
    <source>
        <dbReference type="ARBA" id="ARBA00004141"/>
    </source>
</evidence>
<comment type="caution">
    <text evidence="7">The sequence shown here is derived from an EMBL/GenBank/DDBJ whole genome shotgun (WGS) entry which is preliminary data.</text>
</comment>
<dbReference type="Pfam" id="PF07158">
    <property type="entry name" value="MatC_N"/>
    <property type="match status" value="1"/>
</dbReference>
<feature type="transmembrane region" description="Helical" evidence="5">
    <location>
        <begin position="289"/>
        <end position="311"/>
    </location>
</feature>
<feature type="domain" description="Dicarboxylate carrier MatC N-terminal" evidence="6">
    <location>
        <begin position="2"/>
        <end position="148"/>
    </location>
</feature>
<comment type="subcellular location">
    <subcellularLocation>
        <location evidence="1">Membrane</location>
        <topology evidence="1">Multi-pass membrane protein</topology>
    </subcellularLocation>
</comment>
<dbReference type="GO" id="GO:0016020">
    <property type="term" value="C:membrane"/>
    <property type="evidence" value="ECO:0007669"/>
    <property type="project" value="UniProtKB-SubCell"/>
</dbReference>
<evidence type="ECO:0000313" key="8">
    <source>
        <dbReference type="Proteomes" id="UP000235682"/>
    </source>
</evidence>
<evidence type="ECO:0000256" key="4">
    <source>
        <dbReference type="ARBA" id="ARBA00023136"/>
    </source>
</evidence>
<organism evidence="7 8">
    <name type="scientific">Dolosicoccus paucivorans</name>
    <dbReference type="NCBI Taxonomy" id="84521"/>
    <lineage>
        <taxon>Bacteria</taxon>
        <taxon>Bacillati</taxon>
        <taxon>Bacillota</taxon>
        <taxon>Bacilli</taxon>
        <taxon>Lactobacillales</taxon>
        <taxon>Aerococcaceae</taxon>
        <taxon>Dolosicoccus</taxon>
    </lineage>
</organism>
<evidence type="ECO:0000313" key="7">
    <source>
        <dbReference type="EMBL" id="PMC59139.1"/>
    </source>
</evidence>
<dbReference type="AlphaFoldDB" id="A0A2N6SQ03"/>
<accession>A0A2N6SQ03</accession>
<dbReference type="InterPro" id="IPR001898">
    <property type="entry name" value="SLC13A/DASS"/>
</dbReference>
<dbReference type="EMBL" id="PNHE01000001">
    <property type="protein sequence ID" value="PMC59139.1"/>
    <property type="molecule type" value="Genomic_DNA"/>
</dbReference>
<feature type="transmembrane region" description="Helical" evidence="5">
    <location>
        <begin position="55"/>
        <end position="75"/>
    </location>
</feature>
<dbReference type="Proteomes" id="UP000235682">
    <property type="component" value="Unassembled WGS sequence"/>
</dbReference>
<feature type="transmembrane region" description="Helical" evidence="5">
    <location>
        <begin position="95"/>
        <end position="118"/>
    </location>
</feature>
<feature type="transmembrane region" description="Helical" evidence="5">
    <location>
        <begin position="25"/>
        <end position="43"/>
    </location>
</feature>
<dbReference type="STRING" id="84521.SAMN04487994_102318"/>
<feature type="transmembrane region" description="Helical" evidence="5">
    <location>
        <begin position="368"/>
        <end position="391"/>
    </location>
</feature>
<keyword evidence="2 5" id="KW-0812">Transmembrane</keyword>
<feature type="transmembrane region" description="Helical" evidence="5">
    <location>
        <begin position="317"/>
        <end position="338"/>
    </location>
</feature>
<dbReference type="RefSeq" id="WP_102233252.1">
    <property type="nucleotide sequence ID" value="NZ_PNHE01000001.1"/>
</dbReference>
<reference evidence="7 8" key="1">
    <citation type="submission" date="2017-09" db="EMBL/GenBank/DDBJ databases">
        <title>Bacterial strain isolated from the female urinary microbiota.</title>
        <authorList>
            <person name="Thomas-White K."/>
            <person name="Kumar N."/>
            <person name="Forster S."/>
            <person name="Putonti C."/>
            <person name="Lawley T."/>
            <person name="Wolfe A.J."/>
        </authorList>
    </citation>
    <scope>NUCLEOTIDE SEQUENCE [LARGE SCALE GENOMIC DNA]</scope>
    <source>
        <strain evidence="7 8">UMB0852</strain>
    </source>
</reference>
<dbReference type="Pfam" id="PF00939">
    <property type="entry name" value="Na_sulph_symp"/>
    <property type="match status" value="1"/>
</dbReference>
<proteinExistence type="predicted"/>
<feature type="transmembrane region" description="Helical" evidence="5">
    <location>
        <begin position="412"/>
        <end position="433"/>
    </location>
</feature>
<keyword evidence="8" id="KW-1185">Reference proteome</keyword>
<evidence type="ECO:0000256" key="2">
    <source>
        <dbReference type="ARBA" id="ARBA00022692"/>
    </source>
</evidence>
<name>A0A2N6SQ03_9LACT</name>
<feature type="transmembrane region" description="Helical" evidence="5">
    <location>
        <begin position="175"/>
        <end position="197"/>
    </location>
</feature>
<gene>
    <name evidence="7" type="ORF">CJ205_00075</name>
</gene>
<evidence type="ECO:0000259" key="6">
    <source>
        <dbReference type="Pfam" id="PF07158"/>
    </source>
</evidence>
<dbReference type="GO" id="GO:0055085">
    <property type="term" value="P:transmembrane transport"/>
    <property type="evidence" value="ECO:0007669"/>
    <property type="project" value="InterPro"/>
</dbReference>
<dbReference type="InterPro" id="IPR009827">
    <property type="entry name" value="MatC_N"/>
</dbReference>
<feature type="transmembrane region" description="Helical" evidence="5">
    <location>
        <begin position="226"/>
        <end position="246"/>
    </location>
</feature>